<evidence type="ECO:0000256" key="7">
    <source>
        <dbReference type="SAM" id="Phobius"/>
    </source>
</evidence>
<keyword evidence="10" id="KW-1185">Reference proteome</keyword>
<evidence type="ECO:0000256" key="6">
    <source>
        <dbReference type="RuleBase" id="RU003983"/>
    </source>
</evidence>
<sequence length="314" mass="31560">MSIAVCLLLYSAVVAVLGPRVLSRLRCAEHAPHLAITAWLAAIASVLATWLAATALMGIDVARHWDSPALVLAACVTRLQAMAVGQSGVAAQVALVAAATGTGAAAAVLTVRLARALVGLRKRAHEHARAVRIVGRASGDDDVLVVDAATPGAYCVAGRPAAIVLTTGALGALDDRQLAAVLAHERAHLAGHHLQLVCALRAAAAVLPRVRLITEGAAEVARLLEMCADDACVRQHGSSALLSGLRELAATAPAGALGAANLAVLRRAERLVTPPGNAARARAAALWATAAALIAAGPALIAALSLAGALLCGS</sequence>
<evidence type="ECO:0000256" key="5">
    <source>
        <dbReference type="ARBA" id="ARBA00023049"/>
    </source>
</evidence>
<evidence type="ECO:0000256" key="3">
    <source>
        <dbReference type="ARBA" id="ARBA00022801"/>
    </source>
</evidence>
<keyword evidence="5 6" id="KW-0482">Metalloprotease</keyword>
<gene>
    <name evidence="9" type="ORF">CCUG63697_04638</name>
</gene>
<reference evidence="9 10" key="1">
    <citation type="journal article" date="2019" name="Sci. Rep.">
        <title>Extended insight into the Mycobacterium chelonae-abscessus complex through whole genome sequencing of Mycobacterium salmoniphilum outbreak and Mycobacterium salmoniphilum-like strains.</title>
        <authorList>
            <person name="Behra P.R.K."/>
            <person name="Das S."/>
            <person name="Pettersson B.M.F."/>
            <person name="Shirreff L."/>
            <person name="DuCote T."/>
            <person name="Jacobsson K.G."/>
            <person name="Ennis D.G."/>
            <person name="Kirsebom L.A."/>
        </authorList>
    </citation>
    <scope>NUCLEOTIDE SEQUENCE [LARGE SCALE GENOMIC DNA]</scope>
    <source>
        <strain evidence="9 10">CCUG 63697</strain>
    </source>
</reference>
<comment type="similarity">
    <text evidence="6">Belongs to the peptidase M48 family.</text>
</comment>
<keyword evidence="4 6" id="KW-0862">Zinc</keyword>
<dbReference type="PANTHER" id="PTHR34978">
    <property type="entry name" value="POSSIBLE SENSOR-TRANSDUCER PROTEIN BLAR"/>
    <property type="match status" value="1"/>
</dbReference>
<comment type="caution">
    <text evidence="9">The sequence shown here is derived from an EMBL/GenBank/DDBJ whole genome shotgun (WGS) entry which is preliminary data.</text>
</comment>
<organism evidence="9 10">
    <name type="scientific">Mycobacteroides franklinii</name>
    <dbReference type="NCBI Taxonomy" id="948102"/>
    <lineage>
        <taxon>Bacteria</taxon>
        <taxon>Bacillati</taxon>
        <taxon>Actinomycetota</taxon>
        <taxon>Actinomycetes</taxon>
        <taxon>Mycobacteriales</taxon>
        <taxon>Mycobacteriaceae</taxon>
        <taxon>Mycobacteroides</taxon>
    </lineage>
</organism>
<dbReference type="Proteomes" id="UP000295165">
    <property type="component" value="Unassembled WGS sequence"/>
</dbReference>
<feature type="transmembrane region" description="Helical" evidence="7">
    <location>
        <begin position="89"/>
        <end position="114"/>
    </location>
</feature>
<dbReference type="GeneID" id="45762821"/>
<dbReference type="GO" id="GO:0046872">
    <property type="term" value="F:metal ion binding"/>
    <property type="evidence" value="ECO:0007669"/>
    <property type="project" value="UniProtKB-KW"/>
</dbReference>
<feature type="transmembrane region" description="Helical" evidence="7">
    <location>
        <begin position="33"/>
        <end position="53"/>
    </location>
</feature>
<evidence type="ECO:0000256" key="4">
    <source>
        <dbReference type="ARBA" id="ARBA00022833"/>
    </source>
</evidence>
<keyword evidence="2" id="KW-0479">Metal-binding</keyword>
<comment type="cofactor">
    <cofactor evidence="6">
        <name>Zn(2+)</name>
        <dbReference type="ChEBI" id="CHEBI:29105"/>
    </cofactor>
    <text evidence="6">Binds 1 zinc ion per subunit.</text>
</comment>
<dbReference type="GO" id="GO:0006508">
    <property type="term" value="P:proteolysis"/>
    <property type="evidence" value="ECO:0007669"/>
    <property type="project" value="UniProtKB-KW"/>
</dbReference>
<proteinExistence type="inferred from homology"/>
<evidence type="ECO:0000313" key="10">
    <source>
        <dbReference type="Proteomes" id="UP000295165"/>
    </source>
</evidence>
<dbReference type="Pfam" id="PF01435">
    <property type="entry name" value="Peptidase_M48"/>
    <property type="match status" value="1"/>
</dbReference>
<dbReference type="InterPro" id="IPR052173">
    <property type="entry name" value="Beta-lactam_resp_regulator"/>
</dbReference>
<keyword evidence="1 6" id="KW-0645">Protease</keyword>
<protein>
    <submittedName>
        <fullName evidence="9">Peptidase family M48</fullName>
    </submittedName>
</protein>
<dbReference type="PANTHER" id="PTHR34978:SF3">
    <property type="entry name" value="SLR0241 PROTEIN"/>
    <property type="match status" value="1"/>
</dbReference>
<keyword evidence="7" id="KW-1133">Transmembrane helix</keyword>
<dbReference type="Gene3D" id="3.30.2010.10">
    <property type="entry name" value="Metalloproteases ('zincins'), catalytic domain"/>
    <property type="match status" value="1"/>
</dbReference>
<feature type="domain" description="Peptidase M48" evidence="8">
    <location>
        <begin position="142"/>
        <end position="260"/>
    </location>
</feature>
<accession>A0A4V3HU95</accession>
<keyword evidence="7" id="KW-0812">Transmembrane</keyword>
<keyword evidence="7" id="KW-0472">Membrane</keyword>
<dbReference type="CDD" id="cd07326">
    <property type="entry name" value="M56_BlaR1_MecR1_like"/>
    <property type="match status" value="1"/>
</dbReference>
<evidence type="ECO:0000256" key="1">
    <source>
        <dbReference type="ARBA" id="ARBA00022670"/>
    </source>
</evidence>
<dbReference type="EMBL" id="PECC01000030">
    <property type="protein sequence ID" value="TDZ47583.1"/>
    <property type="molecule type" value="Genomic_DNA"/>
</dbReference>
<keyword evidence="3 6" id="KW-0378">Hydrolase</keyword>
<evidence type="ECO:0000256" key="2">
    <source>
        <dbReference type="ARBA" id="ARBA00022723"/>
    </source>
</evidence>
<dbReference type="AlphaFoldDB" id="A0A4V3HU95"/>
<dbReference type="RefSeq" id="WP_043079339.1">
    <property type="nucleotide sequence ID" value="NZ_PECB01000003.1"/>
</dbReference>
<feature type="transmembrane region" description="Helical" evidence="7">
    <location>
        <begin position="284"/>
        <end position="311"/>
    </location>
</feature>
<dbReference type="GO" id="GO:0004222">
    <property type="term" value="F:metalloendopeptidase activity"/>
    <property type="evidence" value="ECO:0007669"/>
    <property type="project" value="InterPro"/>
</dbReference>
<evidence type="ECO:0000259" key="8">
    <source>
        <dbReference type="Pfam" id="PF01435"/>
    </source>
</evidence>
<dbReference type="InterPro" id="IPR001915">
    <property type="entry name" value="Peptidase_M48"/>
</dbReference>
<evidence type="ECO:0000313" key="9">
    <source>
        <dbReference type="EMBL" id="TDZ47583.1"/>
    </source>
</evidence>
<name>A0A4V3HU95_9MYCO</name>